<dbReference type="PANTHER" id="PTHR48032">
    <property type="entry name" value="RNA-BINDING PROTEIN MUSASHI HOMOLOG RBP6"/>
    <property type="match status" value="1"/>
</dbReference>
<feature type="compositionally biased region" description="Low complexity" evidence="4">
    <location>
        <begin position="186"/>
        <end position="199"/>
    </location>
</feature>
<sequence>MKDPFQPETLKRNRGFGFVNSKIRLQVDRVVNPQPLTPWTKRRLTPKDSEESQGVKDTDKKVFIGGLASTTTEEQVKDYFNTQYGGVVEVVFKMDGKTQRKRGFGFVVFESVEYVAKVLQVQYHEIDGKKVETKKAEPRSNTASAMRLNPTMGFFPGPYGGPDYSGGNGHYGGQWGPAANQQYYSTTYPTPHPGYGPQYSTGGSYPYDHSGYPRTQTSAGDRPADPHQSYYQTQHTYGQQQPGVGGGAGVGGYGHENGGYNSQGRGGFSGGGHGGYRQHSGGYGRGGGGAMQQQQQQYCTTGTYHH</sequence>
<feature type="compositionally biased region" description="Low complexity" evidence="4">
    <location>
        <begin position="226"/>
        <end position="242"/>
    </location>
</feature>
<dbReference type="InterPro" id="IPR000504">
    <property type="entry name" value="RRM_dom"/>
</dbReference>
<feature type="domain" description="RRM" evidence="5">
    <location>
        <begin position="60"/>
        <end position="138"/>
    </location>
</feature>
<dbReference type="Gene3D" id="3.30.70.330">
    <property type="match status" value="1"/>
</dbReference>
<feature type="compositionally biased region" description="Gly residues" evidence="4">
    <location>
        <begin position="243"/>
        <end position="257"/>
    </location>
</feature>
<evidence type="ECO:0000313" key="7">
    <source>
        <dbReference type="Proteomes" id="UP001174909"/>
    </source>
</evidence>
<evidence type="ECO:0000256" key="1">
    <source>
        <dbReference type="ARBA" id="ARBA00022737"/>
    </source>
</evidence>
<dbReference type="Proteomes" id="UP001174909">
    <property type="component" value="Unassembled WGS sequence"/>
</dbReference>
<feature type="compositionally biased region" description="Gly residues" evidence="4">
    <location>
        <begin position="264"/>
        <end position="290"/>
    </location>
</feature>
<dbReference type="PANTHER" id="PTHR48032:SF6">
    <property type="entry name" value="RNA-BINDING (RRM_RBD_RNP MOTIFS) FAMILY PROTEIN"/>
    <property type="match status" value="1"/>
</dbReference>
<evidence type="ECO:0000256" key="2">
    <source>
        <dbReference type="ARBA" id="ARBA00022884"/>
    </source>
</evidence>
<keyword evidence="7" id="KW-1185">Reference proteome</keyword>
<accession>A0AA35R197</accession>
<dbReference type="GO" id="GO:0006417">
    <property type="term" value="P:regulation of translation"/>
    <property type="evidence" value="ECO:0007669"/>
    <property type="project" value="TreeGrafter"/>
</dbReference>
<evidence type="ECO:0000259" key="5">
    <source>
        <dbReference type="PROSITE" id="PS50102"/>
    </source>
</evidence>
<evidence type="ECO:0000256" key="4">
    <source>
        <dbReference type="SAM" id="MobiDB-lite"/>
    </source>
</evidence>
<feature type="compositionally biased region" description="Basic and acidic residues" evidence="4">
    <location>
        <begin position="45"/>
        <end position="56"/>
    </location>
</feature>
<protein>
    <submittedName>
        <fullName evidence="6">RNA-binding protein Musashi homolog 2</fullName>
    </submittedName>
</protein>
<comment type="caution">
    <text evidence="6">The sequence shown here is derived from an EMBL/GenBank/DDBJ whole genome shotgun (WGS) entry which is preliminary data.</text>
</comment>
<dbReference type="AlphaFoldDB" id="A0AA35R197"/>
<proteinExistence type="predicted"/>
<dbReference type="InterPro" id="IPR035979">
    <property type="entry name" value="RBD_domain_sf"/>
</dbReference>
<feature type="region of interest" description="Disordered" evidence="4">
    <location>
        <begin position="186"/>
        <end position="290"/>
    </location>
</feature>
<dbReference type="GO" id="GO:0003729">
    <property type="term" value="F:mRNA binding"/>
    <property type="evidence" value="ECO:0007669"/>
    <property type="project" value="TreeGrafter"/>
</dbReference>
<evidence type="ECO:0000313" key="6">
    <source>
        <dbReference type="EMBL" id="CAI7999991.1"/>
    </source>
</evidence>
<dbReference type="Pfam" id="PF00076">
    <property type="entry name" value="RRM_1"/>
    <property type="match status" value="1"/>
</dbReference>
<dbReference type="SUPFAM" id="SSF54928">
    <property type="entry name" value="RNA-binding domain, RBD"/>
    <property type="match status" value="1"/>
</dbReference>
<dbReference type="EMBL" id="CASHTH010000391">
    <property type="protein sequence ID" value="CAI7999991.1"/>
    <property type="molecule type" value="Genomic_DNA"/>
</dbReference>
<dbReference type="InterPro" id="IPR012677">
    <property type="entry name" value="Nucleotide-bd_a/b_plait_sf"/>
</dbReference>
<organism evidence="6 7">
    <name type="scientific">Geodia barretti</name>
    <name type="common">Barrett's horny sponge</name>
    <dbReference type="NCBI Taxonomy" id="519541"/>
    <lineage>
        <taxon>Eukaryota</taxon>
        <taxon>Metazoa</taxon>
        <taxon>Porifera</taxon>
        <taxon>Demospongiae</taxon>
        <taxon>Heteroscleromorpha</taxon>
        <taxon>Tetractinellida</taxon>
        <taxon>Astrophorina</taxon>
        <taxon>Geodiidae</taxon>
        <taxon>Geodia</taxon>
    </lineage>
</organism>
<keyword evidence="1" id="KW-0677">Repeat</keyword>
<dbReference type="SMART" id="SM00360">
    <property type="entry name" value="RRM"/>
    <property type="match status" value="1"/>
</dbReference>
<evidence type="ECO:0000256" key="3">
    <source>
        <dbReference type="PROSITE-ProRule" id="PRU00176"/>
    </source>
</evidence>
<name>A0AA35R197_GEOBA</name>
<keyword evidence="2 3" id="KW-0694">RNA-binding</keyword>
<feature type="region of interest" description="Disordered" evidence="4">
    <location>
        <begin position="37"/>
        <end position="56"/>
    </location>
</feature>
<dbReference type="PROSITE" id="PS50102">
    <property type="entry name" value="RRM"/>
    <property type="match status" value="1"/>
</dbReference>
<reference evidence="6" key="1">
    <citation type="submission" date="2023-03" db="EMBL/GenBank/DDBJ databases">
        <authorList>
            <person name="Steffen K."/>
            <person name="Cardenas P."/>
        </authorList>
    </citation>
    <scope>NUCLEOTIDE SEQUENCE</scope>
</reference>
<gene>
    <name evidence="6" type="ORF">GBAR_LOCUS2825</name>
</gene>